<dbReference type="PROSITE" id="PS51886">
    <property type="entry name" value="TLDC"/>
    <property type="match status" value="1"/>
</dbReference>
<dbReference type="SUPFAM" id="SSF81799">
    <property type="entry name" value="Putative methyltransferase TM0872, insert domain"/>
    <property type="match status" value="1"/>
</dbReference>
<dbReference type="GO" id="GO:0071424">
    <property type="term" value="F:rRNA (cytosine-N4-)-methyltransferase activity"/>
    <property type="evidence" value="ECO:0007669"/>
    <property type="project" value="TreeGrafter"/>
</dbReference>
<dbReference type="VEuPathDB" id="FungiDB:FUN_016320"/>
<dbReference type="Proteomes" id="UP000234323">
    <property type="component" value="Unassembled WGS sequence"/>
</dbReference>
<sequence>SWVHKKRTPYNNYKDLPSKFKLIYRASRDGFGINNFHENCDNKESTVVVIKIRDSGEIIGGYNPLEWRSIKIERNETSYLLSHNQNFYNDYKCKASNSFIFSLANQNFPILSRISSKEEAIIWCRNKGPCFGLQDLCIKPLIPSNNFNVICVSKQHSYEKKIINGEIFEIEEYEVFQIDRGFSHKMFQFIVKFPGIILLSLLLVISFYVICASEERGFSYRSNSPLDMRINQNNKINAEEIINNYSQEKLADIFYYHGEERKASLNYSL</sequence>
<comment type="caution">
    <text evidence="7">The sequence shown here is derived from an EMBL/GenBank/DDBJ whole genome shotgun (WGS) entry which is preliminary data.</text>
</comment>
<dbReference type="InterPro" id="IPR002903">
    <property type="entry name" value="RsmH"/>
</dbReference>
<gene>
    <name evidence="7" type="ORF">RhiirA4_475780</name>
</gene>
<keyword evidence="5" id="KW-0472">Membrane</keyword>
<organism evidence="7 8">
    <name type="scientific">Rhizophagus irregularis</name>
    <dbReference type="NCBI Taxonomy" id="588596"/>
    <lineage>
        <taxon>Eukaryota</taxon>
        <taxon>Fungi</taxon>
        <taxon>Fungi incertae sedis</taxon>
        <taxon>Mucoromycota</taxon>
        <taxon>Glomeromycotina</taxon>
        <taxon>Glomeromycetes</taxon>
        <taxon>Glomerales</taxon>
        <taxon>Glomeraceae</taxon>
        <taxon>Rhizophagus</taxon>
    </lineage>
</organism>
<keyword evidence="5" id="KW-0812">Transmembrane</keyword>
<evidence type="ECO:0000259" key="6">
    <source>
        <dbReference type="PROSITE" id="PS51886"/>
    </source>
</evidence>
<dbReference type="PANTHER" id="PTHR11265:SF0">
    <property type="entry name" value="12S RRNA N4-METHYLCYTIDINE METHYLTRANSFERASE"/>
    <property type="match status" value="1"/>
</dbReference>
<feature type="transmembrane region" description="Helical" evidence="5">
    <location>
        <begin position="189"/>
        <end position="210"/>
    </location>
</feature>
<dbReference type="Gene3D" id="1.10.150.170">
    <property type="entry name" value="Putative methyltransferase TM0872, insert domain"/>
    <property type="match status" value="1"/>
</dbReference>
<keyword evidence="8" id="KW-1185">Reference proteome</keyword>
<dbReference type="VEuPathDB" id="FungiDB:RhiirA1_471508"/>
<feature type="non-terminal residue" evidence="7">
    <location>
        <position position="1"/>
    </location>
</feature>
<evidence type="ECO:0000256" key="5">
    <source>
        <dbReference type="SAM" id="Phobius"/>
    </source>
</evidence>
<dbReference type="InterPro" id="IPR006571">
    <property type="entry name" value="TLDc_dom"/>
</dbReference>
<proteinExistence type="inferred from homology"/>
<dbReference type="Pfam" id="PF01795">
    <property type="entry name" value="Methyltransf_5"/>
    <property type="match status" value="1"/>
</dbReference>
<dbReference type="Pfam" id="PF07534">
    <property type="entry name" value="TLD"/>
    <property type="match status" value="1"/>
</dbReference>
<evidence type="ECO:0000256" key="4">
    <source>
        <dbReference type="ARBA" id="ARBA00022691"/>
    </source>
</evidence>
<keyword evidence="2" id="KW-0489">Methyltransferase</keyword>
<dbReference type="EMBL" id="LLXI01002008">
    <property type="protein sequence ID" value="PKY55923.1"/>
    <property type="molecule type" value="Genomic_DNA"/>
</dbReference>
<feature type="domain" description="TLDc" evidence="6">
    <location>
        <begin position="1"/>
        <end position="179"/>
    </location>
</feature>
<dbReference type="GO" id="GO:0070475">
    <property type="term" value="P:rRNA base methylation"/>
    <property type="evidence" value="ECO:0007669"/>
    <property type="project" value="TreeGrafter"/>
</dbReference>
<evidence type="ECO:0000313" key="8">
    <source>
        <dbReference type="Proteomes" id="UP000234323"/>
    </source>
</evidence>
<keyword evidence="3" id="KW-0808">Transferase</keyword>
<comment type="similarity">
    <text evidence="1">Belongs to the methyltransferase superfamily. RsmH family.</text>
</comment>
<evidence type="ECO:0000313" key="7">
    <source>
        <dbReference type="EMBL" id="PKY55923.1"/>
    </source>
</evidence>
<dbReference type="AlphaFoldDB" id="A0A2I1HAL1"/>
<evidence type="ECO:0000256" key="1">
    <source>
        <dbReference type="ARBA" id="ARBA00010396"/>
    </source>
</evidence>
<accession>A0A2I1HAL1</accession>
<evidence type="ECO:0000256" key="3">
    <source>
        <dbReference type="ARBA" id="ARBA00022679"/>
    </source>
</evidence>
<dbReference type="PANTHER" id="PTHR11265">
    <property type="entry name" value="S-ADENOSYL-METHYLTRANSFERASE MRAW"/>
    <property type="match status" value="1"/>
</dbReference>
<protein>
    <recommendedName>
        <fullName evidence="6">TLDc domain-containing protein</fullName>
    </recommendedName>
</protein>
<keyword evidence="5" id="KW-1133">Transmembrane helix</keyword>
<dbReference type="VEuPathDB" id="FungiDB:RhiirFUN_002060"/>
<keyword evidence="4" id="KW-0949">S-adenosyl-L-methionine</keyword>
<evidence type="ECO:0000256" key="2">
    <source>
        <dbReference type="ARBA" id="ARBA00022603"/>
    </source>
</evidence>
<name>A0A2I1HAL1_9GLOM</name>
<reference evidence="7 8" key="1">
    <citation type="submission" date="2015-10" db="EMBL/GenBank/DDBJ databases">
        <title>Genome analyses suggest a sexual origin of heterokaryosis in a supposedly ancient asexual fungus.</title>
        <authorList>
            <person name="Ropars J."/>
            <person name="Sedzielewska K."/>
            <person name="Noel J."/>
            <person name="Charron P."/>
            <person name="Farinelli L."/>
            <person name="Marton T."/>
            <person name="Kruger M."/>
            <person name="Pelin A."/>
            <person name="Brachmann A."/>
            <person name="Corradi N."/>
        </authorList>
    </citation>
    <scope>NUCLEOTIDE SEQUENCE [LARGE SCALE GENOMIC DNA]</scope>
    <source>
        <strain evidence="7 8">A4</strain>
    </source>
</reference>
<dbReference type="InterPro" id="IPR023397">
    <property type="entry name" value="SAM-dep_MeTrfase_MraW_recog"/>
</dbReference>